<dbReference type="InterPro" id="IPR018060">
    <property type="entry name" value="HTH_AraC"/>
</dbReference>
<dbReference type="PROSITE" id="PS00041">
    <property type="entry name" value="HTH_ARAC_FAMILY_1"/>
    <property type="match status" value="1"/>
</dbReference>
<reference evidence="5 6" key="1">
    <citation type="submission" date="2023-07" db="EMBL/GenBank/DDBJ databases">
        <title>Sorghum-associated microbial communities from plants grown in Nebraska, USA.</title>
        <authorList>
            <person name="Schachtman D."/>
        </authorList>
    </citation>
    <scope>NUCLEOTIDE SEQUENCE [LARGE SCALE GENOMIC DNA]</scope>
    <source>
        <strain evidence="5 6">BE57</strain>
    </source>
</reference>
<dbReference type="EMBL" id="JAVDTI010000002">
    <property type="protein sequence ID" value="MDR6805198.1"/>
    <property type="molecule type" value="Genomic_DNA"/>
</dbReference>
<dbReference type="InterPro" id="IPR009057">
    <property type="entry name" value="Homeodomain-like_sf"/>
</dbReference>
<keyword evidence="2" id="KW-0238">DNA-binding</keyword>
<dbReference type="PANTHER" id="PTHR43280">
    <property type="entry name" value="ARAC-FAMILY TRANSCRIPTIONAL REGULATOR"/>
    <property type="match status" value="1"/>
</dbReference>
<keyword evidence="1" id="KW-0805">Transcription regulation</keyword>
<dbReference type="PROSITE" id="PS01124">
    <property type="entry name" value="HTH_ARAC_FAMILY_2"/>
    <property type="match status" value="1"/>
</dbReference>
<dbReference type="SMART" id="SM00342">
    <property type="entry name" value="HTH_ARAC"/>
    <property type="match status" value="1"/>
</dbReference>
<dbReference type="SUPFAM" id="SSF46689">
    <property type="entry name" value="Homeodomain-like"/>
    <property type="match status" value="1"/>
</dbReference>
<accession>A0ABU1QVL5</accession>
<comment type="caution">
    <text evidence="5">The sequence shown here is derived from an EMBL/GenBank/DDBJ whole genome shotgun (WGS) entry which is preliminary data.</text>
</comment>
<dbReference type="SUPFAM" id="SSF51215">
    <property type="entry name" value="Regulatory protein AraC"/>
    <property type="match status" value="1"/>
</dbReference>
<keyword evidence="3" id="KW-0804">Transcription</keyword>
<organism evidence="5 6">
    <name type="scientific">Dyadobacter fermentans</name>
    <dbReference type="NCBI Taxonomy" id="94254"/>
    <lineage>
        <taxon>Bacteria</taxon>
        <taxon>Pseudomonadati</taxon>
        <taxon>Bacteroidota</taxon>
        <taxon>Cytophagia</taxon>
        <taxon>Cytophagales</taxon>
        <taxon>Spirosomataceae</taxon>
        <taxon>Dyadobacter</taxon>
    </lineage>
</organism>
<dbReference type="Pfam" id="PF12833">
    <property type="entry name" value="HTH_18"/>
    <property type="match status" value="1"/>
</dbReference>
<gene>
    <name evidence="5" type="ORF">J2W84_002244</name>
</gene>
<dbReference type="Proteomes" id="UP001264980">
    <property type="component" value="Unassembled WGS sequence"/>
</dbReference>
<dbReference type="Gene3D" id="1.10.10.60">
    <property type="entry name" value="Homeodomain-like"/>
    <property type="match status" value="2"/>
</dbReference>
<evidence type="ECO:0000313" key="5">
    <source>
        <dbReference type="EMBL" id="MDR6805198.1"/>
    </source>
</evidence>
<evidence type="ECO:0000256" key="1">
    <source>
        <dbReference type="ARBA" id="ARBA00023015"/>
    </source>
</evidence>
<evidence type="ECO:0000313" key="6">
    <source>
        <dbReference type="Proteomes" id="UP001264980"/>
    </source>
</evidence>
<proteinExistence type="predicted"/>
<evidence type="ECO:0000256" key="3">
    <source>
        <dbReference type="ARBA" id="ARBA00023163"/>
    </source>
</evidence>
<evidence type="ECO:0000259" key="4">
    <source>
        <dbReference type="PROSITE" id="PS01124"/>
    </source>
</evidence>
<name>A0ABU1QVL5_9BACT</name>
<dbReference type="PANTHER" id="PTHR43280:SF2">
    <property type="entry name" value="HTH-TYPE TRANSCRIPTIONAL REGULATOR EXSA"/>
    <property type="match status" value="1"/>
</dbReference>
<dbReference type="InterPro" id="IPR018062">
    <property type="entry name" value="HTH_AraC-typ_CS"/>
</dbReference>
<feature type="domain" description="HTH araC/xylS-type" evidence="4">
    <location>
        <begin position="191"/>
        <end position="291"/>
    </location>
</feature>
<evidence type="ECO:0000256" key="2">
    <source>
        <dbReference type="ARBA" id="ARBA00023125"/>
    </source>
</evidence>
<sequence length="297" mass="34644">MVFSVFLQVKKQKTLHQPFEVYVADMDCWNERPLIYHFFEIVRIIDGTGTREINRNRFEYHPGSIFLFTPLDCRGFDVETPTRFCSIRFSEVFLSEYKTEQDKERVIEWLKQLETIFAHHNRFEELLIRNDGDCRMIASLISHLVTEYEQRQAGHEENLRHLVTLILNVITRNVHDGRAADTSGTKPALINRLLLHIQRHIADPEKLRVEYLAGQFNLSPNYVGEYFRKYTGESLQNYVASSRVKLVAQRLTQSNLTISEIANELGYTDESHLSRQFRKHHGTSPTAFRKGLVTAAV</sequence>
<protein>
    <submittedName>
        <fullName evidence="5">YesN/AraC family two-component response regulator</fullName>
    </submittedName>
</protein>
<dbReference type="InterPro" id="IPR037923">
    <property type="entry name" value="HTH-like"/>
</dbReference>
<keyword evidence="6" id="KW-1185">Reference proteome</keyword>
<dbReference type="RefSeq" id="WP_309982762.1">
    <property type="nucleotide sequence ID" value="NZ_JAVDTI010000002.1"/>
</dbReference>